<gene>
    <name evidence="1" type="ORF">EVOR1521_LOCUS30457</name>
</gene>
<sequence>ANTEIKLKSAWQRRSLAMDLANLASFQVIESWVQYLFLQLVKDQPRGRDDSLAATAYNALHLRKEPPHAWSMWHNSSNWFSVRAQGWLCDLATAAQGSQTHDFCFCGKRMTRAPFTEEVDMSFLEGPFDSEQEVTDHLGHSDWAVIRRFVLVQGSEMKLRPIDDCLEDVDYVAGMALKIAEADADAAASFLLDLLGWRHARTGPKGLPFRYTFDVLGATLDLNETAAGVIT</sequence>
<reference evidence="1" key="1">
    <citation type="submission" date="2023-08" db="EMBL/GenBank/DDBJ databases">
        <authorList>
            <person name="Chen Y."/>
            <person name="Shah S."/>
            <person name="Dougan E. K."/>
            <person name="Thang M."/>
            <person name="Chan C."/>
        </authorList>
    </citation>
    <scope>NUCLEOTIDE SEQUENCE</scope>
</reference>
<proteinExistence type="predicted"/>
<evidence type="ECO:0000313" key="2">
    <source>
        <dbReference type="Proteomes" id="UP001178507"/>
    </source>
</evidence>
<accession>A0AA36NJ80</accession>
<dbReference type="Proteomes" id="UP001178507">
    <property type="component" value="Unassembled WGS sequence"/>
</dbReference>
<name>A0AA36NJ80_9DINO</name>
<feature type="non-terminal residue" evidence="1">
    <location>
        <position position="1"/>
    </location>
</feature>
<evidence type="ECO:0000313" key="1">
    <source>
        <dbReference type="EMBL" id="CAJ1409327.1"/>
    </source>
</evidence>
<dbReference type="EMBL" id="CAUJNA010003763">
    <property type="protein sequence ID" value="CAJ1409327.1"/>
    <property type="molecule type" value="Genomic_DNA"/>
</dbReference>
<feature type="non-terminal residue" evidence="1">
    <location>
        <position position="231"/>
    </location>
</feature>
<protein>
    <submittedName>
        <fullName evidence="1">Uncharacterized protein</fullName>
    </submittedName>
</protein>
<keyword evidence="2" id="KW-1185">Reference proteome</keyword>
<dbReference type="AlphaFoldDB" id="A0AA36NJ80"/>
<comment type="caution">
    <text evidence="1">The sequence shown here is derived from an EMBL/GenBank/DDBJ whole genome shotgun (WGS) entry which is preliminary data.</text>
</comment>
<organism evidence="1 2">
    <name type="scientific">Effrenium voratum</name>
    <dbReference type="NCBI Taxonomy" id="2562239"/>
    <lineage>
        <taxon>Eukaryota</taxon>
        <taxon>Sar</taxon>
        <taxon>Alveolata</taxon>
        <taxon>Dinophyceae</taxon>
        <taxon>Suessiales</taxon>
        <taxon>Symbiodiniaceae</taxon>
        <taxon>Effrenium</taxon>
    </lineage>
</organism>